<dbReference type="PANTHER" id="PTHR13096">
    <property type="entry name" value="MINA53 MYC INDUCED NUCLEAR ANTIGEN"/>
    <property type="match status" value="1"/>
</dbReference>
<dbReference type="GO" id="GO:0005840">
    <property type="term" value="C:ribosome"/>
    <property type="evidence" value="ECO:0007669"/>
    <property type="project" value="UniProtKB-KW"/>
</dbReference>
<evidence type="ECO:0000256" key="5">
    <source>
        <dbReference type="ARBA" id="ARBA00023004"/>
    </source>
</evidence>
<dbReference type="InterPro" id="IPR003347">
    <property type="entry name" value="JmjC_dom"/>
</dbReference>
<dbReference type="InterPro" id="IPR046799">
    <property type="entry name" value="ROXA-like_wH"/>
</dbReference>
<evidence type="ECO:0000256" key="2">
    <source>
        <dbReference type="ARBA" id="ARBA00022723"/>
    </source>
</evidence>
<evidence type="ECO:0000256" key="4">
    <source>
        <dbReference type="ARBA" id="ARBA00023002"/>
    </source>
</evidence>
<dbReference type="SMART" id="SM00558">
    <property type="entry name" value="JmjC"/>
    <property type="match status" value="1"/>
</dbReference>
<dbReference type="PROSITE" id="PS51184">
    <property type="entry name" value="JMJC"/>
    <property type="match status" value="1"/>
</dbReference>
<dbReference type="SUPFAM" id="SSF51197">
    <property type="entry name" value="Clavaminate synthase-like"/>
    <property type="match status" value="1"/>
</dbReference>
<organism evidence="7 8">
    <name type="scientific">Pseudaeromonas paramecii</name>
    <dbReference type="NCBI Taxonomy" id="2138166"/>
    <lineage>
        <taxon>Bacteria</taxon>
        <taxon>Pseudomonadati</taxon>
        <taxon>Pseudomonadota</taxon>
        <taxon>Gammaproteobacteria</taxon>
        <taxon>Aeromonadales</taxon>
        <taxon>Aeromonadaceae</taxon>
        <taxon>Pseudaeromonas</taxon>
    </lineage>
</organism>
<dbReference type="PANTHER" id="PTHR13096:SF8">
    <property type="entry name" value="RIBOSOMAL OXYGENASE 1"/>
    <property type="match status" value="1"/>
</dbReference>
<keyword evidence="2" id="KW-0479">Metal-binding</keyword>
<proteinExistence type="predicted"/>
<evidence type="ECO:0000313" key="8">
    <source>
        <dbReference type="Proteomes" id="UP001501321"/>
    </source>
</evidence>
<dbReference type="Pfam" id="PF20514">
    <property type="entry name" value="WHD_ROXA"/>
    <property type="match status" value="1"/>
</dbReference>
<dbReference type="Gene3D" id="2.60.120.650">
    <property type="entry name" value="Cupin"/>
    <property type="match status" value="1"/>
</dbReference>
<dbReference type="RefSeq" id="WP_345014223.1">
    <property type="nucleotide sequence ID" value="NZ_BAABFC010000022.1"/>
</dbReference>
<protein>
    <submittedName>
        <fullName evidence="7">[50S ribosomal protein L16]-arginine 3-hydroxylase</fullName>
    </submittedName>
</protein>
<dbReference type="Proteomes" id="UP001501321">
    <property type="component" value="Unassembled WGS sequence"/>
</dbReference>
<comment type="cofactor">
    <cofactor evidence="1">
        <name>Fe(2+)</name>
        <dbReference type="ChEBI" id="CHEBI:29033"/>
    </cofactor>
</comment>
<dbReference type="EMBL" id="BAABFC010000022">
    <property type="protein sequence ID" value="GAA4502775.1"/>
    <property type="molecule type" value="Genomic_DNA"/>
</dbReference>
<evidence type="ECO:0000313" key="7">
    <source>
        <dbReference type="EMBL" id="GAA4502775.1"/>
    </source>
</evidence>
<evidence type="ECO:0000259" key="6">
    <source>
        <dbReference type="PROSITE" id="PS51184"/>
    </source>
</evidence>
<dbReference type="Gene3D" id="3.40.366.30">
    <property type="entry name" value="50S ribosomal protein L16 arginine hydroxylase, Chain A, Domain 2"/>
    <property type="match status" value="1"/>
</dbReference>
<comment type="caution">
    <text evidence="7">The sequence shown here is derived from an EMBL/GenBank/DDBJ whole genome shotgun (WGS) entry which is preliminary data.</text>
</comment>
<dbReference type="Pfam" id="PF08007">
    <property type="entry name" value="JmjC_2"/>
    <property type="match status" value="1"/>
</dbReference>
<dbReference type="InterPro" id="IPR039994">
    <property type="entry name" value="NO66-like"/>
</dbReference>
<gene>
    <name evidence="7" type="primary">roxA</name>
    <name evidence="7" type="ORF">GCM10023095_28050</name>
</gene>
<keyword evidence="7" id="KW-0689">Ribosomal protein</keyword>
<keyword evidence="8" id="KW-1185">Reference proteome</keyword>
<evidence type="ECO:0000256" key="1">
    <source>
        <dbReference type="ARBA" id="ARBA00001954"/>
    </source>
</evidence>
<sequence>MYQLNLNWQEFLPQHWQKRPLVIRGAFTNFIDPISPEELAGLAMEAELDSRIVARLADTWQVAQGPFESFDAWGDKDWSLLVQAVDHWFEPVNALVAPFRGLPNWRLDDLMISYSLPGGGVGPHLDQYDVFIIQGMGRRRWRVGERGQHRQHTPHPDLLQVDPFEPIIDVELNPGDMLYIPPGFPHDGYALEPALNYSVGFRAPTGRELLCSFADHLLDKELGGQRYADPELQPRAHPGQIQSSELAGLRQLMLAQLQDEAEFSHWLAGFLSQARHELDEQPVEPPFSPQEVKENLAELGLYRQGGVRCLYLDEAPQRLFILGETIEVPAAGAELARMLADDPAPSQAALLAACQDAALCQWLTDLVNRGWWYFPTQDDEE</sequence>
<reference evidence="8" key="1">
    <citation type="journal article" date="2019" name="Int. J. Syst. Evol. Microbiol.">
        <title>The Global Catalogue of Microorganisms (GCM) 10K type strain sequencing project: providing services to taxonomists for standard genome sequencing and annotation.</title>
        <authorList>
            <consortium name="The Broad Institute Genomics Platform"/>
            <consortium name="The Broad Institute Genome Sequencing Center for Infectious Disease"/>
            <person name="Wu L."/>
            <person name="Ma J."/>
        </authorList>
    </citation>
    <scope>NUCLEOTIDE SEQUENCE [LARGE SCALE GENOMIC DNA]</scope>
    <source>
        <strain evidence="8">JCM 32226</strain>
    </source>
</reference>
<keyword evidence="3" id="KW-0223">Dioxygenase</keyword>
<name>A0ABP8QI01_9GAMM</name>
<accession>A0ABP8QI01</accession>
<evidence type="ECO:0000256" key="3">
    <source>
        <dbReference type="ARBA" id="ARBA00022964"/>
    </source>
</evidence>
<keyword evidence="7" id="KW-0687">Ribonucleoprotein</keyword>
<keyword evidence="4" id="KW-0560">Oxidoreductase</keyword>
<feature type="domain" description="JmjC" evidence="6">
    <location>
        <begin position="91"/>
        <end position="218"/>
    </location>
</feature>
<keyword evidence="5" id="KW-0408">Iron</keyword>